<dbReference type="PRINTS" id="PR00127">
    <property type="entry name" value="CLPPROTEASEP"/>
</dbReference>
<keyword evidence="9" id="KW-1185">Reference proteome</keyword>
<gene>
    <name evidence="8" type="ORF">F2A26_06350</name>
</gene>
<evidence type="ECO:0000256" key="3">
    <source>
        <dbReference type="ARBA" id="ARBA00022670"/>
    </source>
</evidence>
<dbReference type="EMBL" id="VVND01000007">
    <property type="protein sequence ID" value="KAA3159657.1"/>
    <property type="molecule type" value="Genomic_DNA"/>
</dbReference>
<feature type="coiled-coil region" evidence="7">
    <location>
        <begin position="248"/>
        <end position="275"/>
    </location>
</feature>
<dbReference type="SUPFAM" id="SSF52096">
    <property type="entry name" value="ClpP/crotonase"/>
    <property type="match status" value="1"/>
</dbReference>
<comment type="caution">
    <text evidence="8">The sequence shown here is derived from an EMBL/GenBank/DDBJ whole genome shotgun (WGS) entry which is preliminary data.</text>
</comment>
<evidence type="ECO:0000256" key="6">
    <source>
        <dbReference type="RuleBase" id="RU003567"/>
    </source>
</evidence>
<evidence type="ECO:0000313" key="8">
    <source>
        <dbReference type="EMBL" id="KAA3159657.1"/>
    </source>
</evidence>
<dbReference type="GO" id="GO:0008233">
    <property type="term" value="F:peptidase activity"/>
    <property type="evidence" value="ECO:0007669"/>
    <property type="project" value="UniProtKB-KW"/>
</dbReference>
<evidence type="ECO:0000256" key="4">
    <source>
        <dbReference type="ARBA" id="ARBA00022801"/>
    </source>
</evidence>
<evidence type="ECO:0000256" key="5">
    <source>
        <dbReference type="ARBA" id="ARBA00022825"/>
    </source>
</evidence>
<name>A0ABQ6S4C6_9BACT</name>
<keyword evidence="2" id="KW-0963">Cytoplasm</keyword>
<organism evidence="8 9">
    <name type="scientific">Alistipes finegoldii</name>
    <dbReference type="NCBI Taxonomy" id="214856"/>
    <lineage>
        <taxon>Bacteria</taxon>
        <taxon>Pseudomonadati</taxon>
        <taxon>Bacteroidota</taxon>
        <taxon>Bacteroidia</taxon>
        <taxon>Bacteroidales</taxon>
        <taxon>Rikenellaceae</taxon>
        <taxon>Alistipes</taxon>
    </lineage>
</organism>
<dbReference type="Proteomes" id="UP000324870">
    <property type="component" value="Unassembled WGS sequence"/>
</dbReference>
<dbReference type="InterPro" id="IPR023562">
    <property type="entry name" value="ClpP/TepA"/>
</dbReference>
<evidence type="ECO:0000256" key="7">
    <source>
        <dbReference type="SAM" id="Coils"/>
    </source>
</evidence>
<dbReference type="RefSeq" id="WP_130062865.1">
    <property type="nucleotide sequence ID" value="NZ_DBFCHR010000137.1"/>
</dbReference>
<dbReference type="CDD" id="cd07016">
    <property type="entry name" value="S14_ClpP_1"/>
    <property type="match status" value="1"/>
</dbReference>
<dbReference type="InterPro" id="IPR029045">
    <property type="entry name" value="ClpP/crotonase-like_dom_sf"/>
</dbReference>
<evidence type="ECO:0000256" key="2">
    <source>
        <dbReference type="ARBA" id="ARBA00022490"/>
    </source>
</evidence>
<dbReference type="PANTHER" id="PTHR10381:SF70">
    <property type="entry name" value="ATP-DEPENDENT CLP PROTEASE PROTEOLYTIC SUBUNIT"/>
    <property type="match status" value="1"/>
</dbReference>
<dbReference type="PANTHER" id="PTHR10381">
    <property type="entry name" value="ATP-DEPENDENT CLP PROTEASE PROTEOLYTIC SUBUNIT"/>
    <property type="match status" value="1"/>
</dbReference>
<dbReference type="NCBIfam" id="NF045542">
    <property type="entry name" value="Clp_rel_HeadMat"/>
    <property type="match status" value="1"/>
</dbReference>
<dbReference type="Pfam" id="PF00574">
    <property type="entry name" value="CLP_protease"/>
    <property type="match status" value="1"/>
</dbReference>
<dbReference type="Gene3D" id="3.90.226.10">
    <property type="entry name" value="2-enoyl-CoA Hydratase, Chain A, domain 1"/>
    <property type="match status" value="1"/>
</dbReference>
<accession>A0ABQ6S4C6</accession>
<comment type="similarity">
    <text evidence="1 6">Belongs to the peptidase S14 family.</text>
</comment>
<evidence type="ECO:0000313" key="9">
    <source>
        <dbReference type="Proteomes" id="UP000324870"/>
    </source>
</evidence>
<keyword evidence="5" id="KW-0720">Serine protease</keyword>
<keyword evidence="7" id="KW-0175">Coiled coil</keyword>
<keyword evidence="3 8" id="KW-0645">Protease</keyword>
<dbReference type="InterPro" id="IPR001907">
    <property type="entry name" value="ClpP"/>
</dbReference>
<proteinExistence type="inferred from homology"/>
<dbReference type="GO" id="GO:0006508">
    <property type="term" value="P:proteolysis"/>
    <property type="evidence" value="ECO:0007669"/>
    <property type="project" value="UniProtKB-KW"/>
</dbReference>
<sequence>MERIFNIIPGPQEDTCCILLYGEIGDYGDVGAEDVVRQIAAAERTYRKIDVRINSVGGDVAAGIAIFNFLRQSAADITIYIDCIAASTASFIAGCGKRVKMSRYGQIMIHQPMSDVFGNAAKLKDCVAHLEQIENTLCEIYAARTGKSVEEIRATYMDGRDHWLTAEEALAEGFIDEIFDDDRTAVSASLTPRERCERYTALYIEHVSLKNQEQMINKLRSMPAFSDCADEAAVMSRITEVVNKAQEHAAVVAERDALKEKVADLERKEREAAEAAYDAEVDTAREEERIGADEVPGFKALMRKDPENTRTLLAARKPKRRIMQTLASATGAEGKTDKDYLAEREAEVRARLKQ</sequence>
<reference evidence="8 9" key="1">
    <citation type="journal article" date="2019" name="Nat. Med.">
        <title>A library of human gut bacterial isolates paired with longitudinal multiomics data enables mechanistic microbiome research.</title>
        <authorList>
            <person name="Poyet M."/>
            <person name="Groussin M."/>
            <person name="Gibbons S.M."/>
            <person name="Avila-Pacheco J."/>
            <person name="Jiang X."/>
            <person name="Kearney S.M."/>
            <person name="Perrotta A.R."/>
            <person name="Berdy B."/>
            <person name="Zhao S."/>
            <person name="Lieberman T.D."/>
            <person name="Swanson P.K."/>
            <person name="Smith M."/>
            <person name="Roesemann S."/>
            <person name="Alexander J.E."/>
            <person name="Rich S.A."/>
            <person name="Livny J."/>
            <person name="Vlamakis H."/>
            <person name="Clish C."/>
            <person name="Bullock K."/>
            <person name="Deik A."/>
            <person name="Scott J."/>
            <person name="Pierce K.A."/>
            <person name="Xavier R.J."/>
            <person name="Alm E.J."/>
        </authorList>
    </citation>
    <scope>NUCLEOTIDE SEQUENCE [LARGE SCALE GENOMIC DNA]</scope>
    <source>
        <strain evidence="8 9">BIOML-A1</strain>
    </source>
</reference>
<evidence type="ECO:0000256" key="1">
    <source>
        <dbReference type="ARBA" id="ARBA00007039"/>
    </source>
</evidence>
<protein>
    <recommendedName>
        <fullName evidence="6">ATP-dependent Clp protease proteolytic subunit</fullName>
    </recommendedName>
</protein>
<keyword evidence="4" id="KW-0378">Hydrolase</keyword>